<sequence length="378" mass="42030">MAGSGDEAEVNTDVIIVGAGPAGAAAALTLLTYSDLRVTLVEQSDLNDVRVAEHVGEDIFDLLGYLKVAKSAFPAETFLPCGNQTSYWGSDEPVPGHMLFATEKHIYRLDREKFDFVLLGHVAARGGLVFSRTRCTAFAQGEDNNWQLSLKNRSQGAFKLNGRYLIDACGRKADVCRKVGVLSTRHDKLMGVGAFFHFDKTRKARQEQVMESHELGWWYCARLPDHSQVVAFFSDADIISKHKLNQAANWQQLLAESRHIRLGGKGGAVLSGAPWVRNASSHITHSVLRKNFIAIGDAAASFDPISDMGLGFAMTSACHGAKVVQTQLTSSDRNTKQAQLDGYQQEVVDHFEQYLRLRKKCYSHEHRWSGAKFWSRRR</sequence>
<dbReference type="Gene3D" id="3.50.50.60">
    <property type="entry name" value="FAD/NAD(P)-binding domain"/>
    <property type="match status" value="1"/>
</dbReference>
<dbReference type="GO" id="GO:0071949">
    <property type="term" value="F:FAD binding"/>
    <property type="evidence" value="ECO:0007669"/>
    <property type="project" value="InterPro"/>
</dbReference>
<dbReference type="InterPro" id="IPR002938">
    <property type="entry name" value="FAD-bd"/>
</dbReference>
<dbReference type="Proteomes" id="UP000032352">
    <property type="component" value="Chromosome"/>
</dbReference>
<name>A0AAF0CCS9_9GAMM</name>
<dbReference type="NCBIfam" id="NF038171">
    <property type="entry name" value="maturase_LodB"/>
    <property type="match status" value="1"/>
</dbReference>
<dbReference type="KEGG" id="tvd:SG34_012200"/>
<dbReference type="SMR" id="A0AAF0CCS9"/>
<organism evidence="2 3">
    <name type="scientific">Thalassomonas viridans</name>
    <dbReference type="NCBI Taxonomy" id="137584"/>
    <lineage>
        <taxon>Bacteria</taxon>
        <taxon>Pseudomonadati</taxon>
        <taxon>Pseudomonadota</taxon>
        <taxon>Gammaproteobacteria</taxon>
        <taxon>Alteromonadales</taxon>
        <taxon>Colwelliaceae</taxon>
        <taxon>Thalassomonas</taxon>
    </lineage>
</organism>
<evidence type="ECO:0000313" key="2">
    <source>
        <dbReference type="EMBL" id="WDE07574.1"/>
    </source>
</evidence>
<keyword evidence="3" id="KW-1185">Reference proteome</keyword>
<dbReference type="PRINTS" id="PR00420">
    <property type="entry name" value="RNGMNOXGNASE"/>
</dbReference>
<feature type="domain" description="FAD-binding" evidence="1">
    <location>
        <begin position="12"/>
        <end position="353"/>
    </location>
</feature>
<dbReference type="Pfam" id="PF01494">
    <property type="entry name" value="FAD_binding_3"/>
    <property type="match status" value="1"/>
</dbReference>
<proteinExistence type="predicted"/>
<dbReference type="Gene3D" id="3.30.9.100">
    <property type="match status" value="1"/>
</dbReference>
<reference evidence="2 3" key="1">
    <citation type="journal article" date="2015" name="Genome Announc.">
        <title>Draft Genome Sequences of Marine Isolates of Thalassomonas viridans and Thalassomonas actiniarum.</title>
        <authorList>
            <person name="Olonade I."/>
            <person name="van Zyl L.J."/>
            <person name="Trindade M."/>
        </authorList>
    </citation>
    <scope>NUCLEOTIDE SEQUENCE [LARGE SCALE GENOMIC DNA]</scope>
    <source>
        <strain evidence="2 3">XOM25</strain>
    </source>
</reference>
<dbReference type="PANTHER" id="PTHR43747:SF1">
    <property type="entry name" value="SLR1998 PROTEIN"/>
    <property type="match status" value="1"/>
</dbReference>
<dbReference type="PANTHER" id="PTHR43747">
    <property type="entry name" value="FAD-BINDING PROTEIN"/>
    <property type="match status" value="1"/>
</dbReference>
<gene>
    <name evidence="2" type="ORF">SG34_012200</name>
</gene>
<dbReference type="InterPro" id="IPR050816">
    <property type="entry name" value="Flavin-dep_Halogenase_NPB"/>
</dbReference>
<dbReference type="InterPro" id="IPR036188">
    <property type="entry name" value="FAD/NAD-bd_sf"/>
</dbReference>
<dbReference type="EMBL" id="CP059733">
    <property type="protein sequence ID" value="WDE07574.1"/>
    <property type="molecule type" value="Genomic_DNA"/>
</dbReference>
<evidence type="ECO:0000313" key="3">
    <source>
        <dbReference type="Proteomes" id="UP000032352"/>
    </source>
</evidence>
<dbReference type="RefSeq" id="WP_044838477.1">
    <property type="nucleotide sequence ID" value="NZ_CP059733.1"/>
</dbReference>
<protein>
    <submittedName>
        <fullName evidence="2">Tryptophan 7-halogenase</fullName>
    </submittedName>
</protein>
<reference evidence="2 3" key="2">
    <citation type="journal article" date="2022" name="Mar. Drugs">
        <title>Bioassay-Guided Fractionation Leads to the Detection of Cholic Acid Generated by the Rare Thalassomonas sp.</title>
        <authorList>
            <person name="Pheiffer F."/>
            <person name="Schneider Y.K."/>
            <person name="Hansen E.H."/>
            <person name="Andersen J.H."/>
            <person name="Isaksson J."/>
            <person name="Busche T."/>
            <person name="R C."/>
            <person name="Kalinowski J."/>
            <person name="Zyl L.V."/>
            <person name="Trindade M."/>
        </authorList>
    </citation>
    <scope>NUCLEOTIDE SEQUENCE [LARGE SCALE GENOMIC DNA]</scope>
    <source>
        <strain evidence="2 3">XOM25</strain>
    </source>
</reference>
<dbReference type="AlphaFoldDB" id="A0AAF0CCS9"/>
<evidence type="ECO:0000259" key="1">
    <source>
        <dbReference type="Pfam" id="PF01494"/>
    </source>
</evidence>
<dbReference type="SUPFAM" id="SSF51905">
    <property type="entry name" value="FAD/NAD(P)-binding domain"/>
    <property type="match status" value="1"/>
</dbReference>
<accession>A0AAF0CCS9</accession>